<dbReference type="SMART" id="SM00228">
    <property type="entry name" value="PDZ"/>
    <property type="match status" value="1"/>
</dbReference>
<dbReference type="Pfam" id="PF17820">
    <property type="entry name" value="PDZ_6"/>
    <property type="match status" value="1"/>
</dbReference>
<dbReference type="Gene3D" id="3.30.750.44">
    <property type="match status" value="1"/>
</dbReference>
<organism evidence="8 9">
    <name type="scientific">Mesopusillimonas faecipullorum</name>
    <dbReference type="NCBI Taxonomy" id="2755040"/>
    <lineage>
        <taxon>Bacteria</taxon>
        <taxon>Pseudomonadati</taxon>
        <taxon>Pseudomonadota</taxon>
        <taxon>Betaproteobacteria</taxon>
        <taxon>Burkholderiales</taxon>
        <taxon>Alcaligenaceae</taxon>
        <taxon>Mesopusillimonas</taxon>
    </lineage>
</organism>
<name>A0ABS8CC05_9BURK</name>
<evidence type="ECO:0000256" key="1">
    <source>
        <dbReference type="ARBA" id="ARBA00009179"/>
    </source>
</evidence>
<keyword evidence="2 5" id="KW-0645">Protease</keyword>
<dbReference type="PANTHER" id="PTHR32060">
    <property type="entry name" value="TAIL-SPECIFIC PROTEASE"/>
    <property type="match status" value="1"/>
</dbReference>
<dbReference type="PROSITE" id="PS50106">
    <property type="entry name" value="PDZ"/>
    <property type="match status" value="1"/>
</dbReference>
<evidence type="ECO:0000256" key="3">
    <source>
        <dbReference type="ARBA" id="ARBA00022801"/>
    </source>
</evidence>
<dbReference type="Gene3D" id="3.90.226.10">
    <property type="entry name" value="2-enoyl-CoA Hydratase, Chain A, domain 1"/>
    <property type="match status" value="1"/>
</dbReference>
<proteinExistence type="inferred from homology"/>
<dbReference type="SUPFAM" id="SSF50156">
    <property type="entry name" value="PDZ domain-like"/>
    <property type="match status" value="1"/>
</dbReference>
<reference evidence="8 9" key="1">
    <citation type="submission" date="2020-07" db="EMBL/GenBank/DDBJ databases">
        <title>Pusillimonas sp. nov., isolated from poultry manure in Taiwan.</title>
        <authorList>
            <person name="Lin S.-Y."/>
            <person name="Tang Y.-S."/>
            <person name="Young C.-C."/>
        </authorList>
    </citation>
    <scope>NUCLEOTIDE SEQUENCE [LARGE SCALE GENOMIC DNA]</scope>
    <source>
        <strain evidence="8 9">CC-YST705</strain>
    </source>
</reference>
<dbReference type="SUPFAM" id="SSF52096">
    <property type="entry name" value="ClpP/crotonase"/>
    <property type="match status" value="1"/>
</dbReference>
<evidence type="ECO:0000256" key="5">
    <source>
        <dbReference type="RuleBase" id="RU004404"/>
    </source>
</evidence>
<comment type="caution">
    <text evidence="8">The sequence shown here is derived from an EMBL/GenBank/DDBJ whole genome shotgun (WGS) entry which is preliminary data.</text>
</comment>
<gene>
    <name evidence="8" type="ORF">H0484_07335</name>
</gene>
<keyword evidence="3 5" id="KW-0378">Hydrolase</keyword>
<dbReference type="InterPro" id="IPR001478">
    <property type="entry name" value="PDZ"/>
</dbReference>
<evidence type="ECO:0000256" key="4">
    <source>
        <dbReference type="ARBA" id="ARBA00022825"/>
    </source>
</evidence>
<dbReference type="InterPro" id="IPR004447">
    <property type="entry name" value="Peptidase_S41A"/>
</dbReference>
<feature type="region of interest" description="Disordered" evidence="6">
    <location>
        <begin position="446"/>
        <end position="500"/>
    </location>
</feature>
<keyword evidence="9" id="KW-1185">Reference proteome</keyword>
<dbReference type="InterPro" id="IPR055210">
    <property type="entry name" value="CtpA/B_N"/>
</dbReference>
<dbReference type="Pfam" id="PF22694">
    <property type="entry name" value="CtpB_N-like"/>
    <property type="match status" value="1"/>
</dbReference>
<evidence type="ECO:0000256" key="6">
    <source>
        <dbReference type="SAM" id="MobiDB-lite"/>
    </source>
</evidence>
<dbReference type="PANTHER" id="PTHR32060:SF30">
    <property type="entry name" value="CARBOXY-TERMINAL PROCESSING PROTEASE CTPA"/>
    <property type="match status" value="1"/>
</dbReference>
<keyword evidence="4 5" id="KW-0720">Serine protease</keyword>
<evidence type="ECO:0000313" key="8">
    <source>
        <dbReference type="EMBL" id="MCB5363560.1"/>
    </source>
</evidence>
<dbReference type="InterPro" id="IPR029045">
    <property type="entry name" value="ClpP/crotonase-like_dom_sf"/>
</dbReference>
<evidence type="ECO:0000256" key="2">
    <source>
        <dbReference type="ARBA" id="ARBA00022670"/>
    </source>
</evidence>
<feature type="domain" description="PDZ" evidence="7">
    <location>
        <begin position="91"/>
        <end position="170"/>
    </location>
</feature>
<sequence length="500" mass="53906">MSTRSISRFGLVILGALGGVLVSLGISALAQRSDPLPLKQLQQFANVFSAIKNSYVEPMSDTKLIDDAIKGMFSDLDPHSAYLDPEAFKEMEALTQGGFGGLGIEIGVEDGMPKVIAPIEDTPAERAGVLAGDLITHIDGKATKGMPLNEAIKLMRGEPGMPVVLTIRRDGQDKPLDIKIVRDLIKVRSVRGERLDDDIGYVRITQFQERTVPDLVKQLKAFDSPQPPKALILDLRNDPGGLLDGAIGVSSAFLPSDVMVVSTKGRIASANREYFSRPIDGGRWTYDDANSGKLPDWTRTVPMVVLVNVGSASASEIVAGALQDHQRATIIGNRTFGKGSVQSVLPLSEDSGIKLTTARYYTPKGRSIQVTGVEPDITVDDTPHGNLFRLPREGELDHHLEGVEETPVVASPTEAAEEDENKPEPQMFQFGGKDDFQLQQAINHLQGRPVKRNDPSVPVKEAAAKPGASDKNTSGSKPGGSDVERYRLTPEGMVPAQPKP</sequence>
<dbReference type="SMART" id="SM00245">
    <property type="entry name" value="TSPc"/>
    <property type="match status" value="1"/>
</dbReference>
<dbReference type="InterPro" id="IPR036034">
    <property type="entry name" value="PDZ_sf"/>
</dbReference>
<protein>
    <submittedName>
        <fullName evidence="8">S41 family peptidase</fullName>
    </submittedName>
</protein>
<dbReference type="InterPro" id="IPR041489">
    <property type="entry name" value="PDZ_6"/>
</dbReference>
<evidence type="ECO:0000259" key="7">
    <source>
        <dbReference type="PROSITE" id="PS50106"/>
    </source>
</evidence>
<dbReference type="Proteomes" id="UP000776983">
    <property type="component" value="Unassembled WGS sequence"/>
</dbReference>
<dbReference type="CDD" id="cd07560">
    <property type="entry name" value="Peptidase_S41_CPP"/>
    <property type="match status" value="1"/>
</dbReference>
<dbReference type="RefSeq" id="WP_226953902.1">
    <property type="nucleotide sequence ID" value="NZ_JACDXW010000003.1"/>
</dbReference>
<comment type="similarity">
    <text evidence="1 5">Belongs to the peptidase S41A family.</text>
</comment>
<accession>A0ABS8CC05</accession>
<dbReference type="EMBL" id="JACDXW010000003">
    <property type="protein sequence ID" value="MCB5363560.1"/>
    <property type="molecule type" value="Genomic_DNA"/>
</dbReference>
<dbReference type="InterPro" id="IPR005151">
    <property type="entry name" value="Tail-specific_protease"/>
</dbReference>
<dbReference type="Pfam" id="PF03572">
    <property type="entry name" value="Peptidase_S41"/>
    <property type="match status" value="1"/>
</dbReference>
<dbReference type="NCBIfam" id="TIGR00225">
    <property type="entry name" value="prc"/>
    <property type="match status" value="1"/>
</dbReference>
<dbReference type="Gene3D" id="2.30.42.10">
    <property type="match status" value="1"/>
</dbReference>
<feature type="region of interest" description="Disordered" evidence="6">
    <location>
        <begin position="406"/>
        <end position="434"/>
    </location>
</feature>
<dbReference type="CDD" id="cd06782">
    <property type="entry name" value="cpPDZ_CPP-like"/>
    <property type="match status" value="1"/>
</dbReference>
<evidence type="ECO:0000313" key="9">
    <source>
        <dbReference type="Proteomes" id="UP000776983"/>
    </source>
</evidence>